<dbReference type="PANTHER" id="PTHR43649:SF32">
    <property type="entry name" value="SUGAR BINDING SECRETED PROTEIN"/>
    <property type="match status" value="1"/>
</dbReference>
<dbReference type="InterPro" id="IPR006059">
    <property type="entry name" value="SBP"/>
</dbReference>
<organism evidence="2 3">
    <name type="scientific">Streptomyces bohaiensis</name>
    <dbReference type="NCBI Taxonomy" id="1431344"/>
    <lineage>
        <taxon>Bacteria</taxon>
        <taxon>Bacillati</taxon>
        <taxon>Actinomycetota</taxon>
        <taxon>Actinomycetes</taxon>
        <taxon>Kitasatosporales</taxon>
        <taxon>Streptomycetaceae</taxon>
        <taxon>Streptomyces</taxon>
    </lineage>
</organism>
<protein>
    <submittedName>
        <fullName evidence="2">Extracellular solute-binding protein</fullName>
    </submittedName>
</protein>
<dbReference type="PROSITE" id="PS51257">
    <property type="entry name" value="PROKAR_LIPOPROTEIN"/>
    <property type="match status" value="1"/>
</dbReference>
<dbReference type="EMBL" id="JAAVJC010000059">
    <property type="protein sequence ID" value="NJQ15225.1"/>
    <property type="molecule type" value="Genomic_DNA"/>
</dbReference>
<dbReference type="InterPro" id="IPR050490">
    <property type="entry name" value="Bact_solute-bd_prot1"/>
</dbReference>
<dbReference type="PANTHER" id="PTHR43649">
    <property type="entry name" value="ARABINOSE-BINDING PROTEIN-RELATED"/>
    <property type="match status" value="1"/>
</dbReference>
<dbReference type="Pfam" id="PF13416">
    <property type="entry name" value="SBP_bac_8"/>
    <property type="match status" value="1"/>
</dbReference>
<keyword evidence="3" id="KW-1185">Reference proteome</keyword>
<name>A0ABX1C7T4_9ACTN</name>
<evidence type="ECO:0000313" key="2">
    <source>
        <dbReference type="EMBL" id="NJQ15225.1"/>
    </source>
</evidence>
<dbReference type="SUPFAM" id="SSF53850">
    <property type="entry name" value="Periplasmic binding protein-like II"/>
    <property type="match status" value="1"/>
</dbReference>
<dbReference type="Proteomes" id="UP000727056">
    <property type="component" value="Unassembled WGS sequence"/>
</dbReference>
<gene>
    <name evidence="2" type="ORF">HCN52_09760</name>
</gene>
<evidence type="ECO:0000256" key="1">
    <source>
        <dbReference type="SAM" id="SignalP"/>
    </source>
</evidence>
<keyword evidence="1" id="KW-0732">Signal</keyword>
<sequence length="435" mass="47186">MRTTPRTRMTRRAAVGTAAMMLAVTACSSSDSGGGDDGGQITLTVGVFGQFGLEEAGLYEEYMELNDNIVIEQTSVQENSDYYAALLTRLPTGSGLMDIQAVEVGNIYEVTNELGQYFVDLNDYDVDTGHFMDWKAAQATSEDGRVVGLGTDTGPMGLCYRTDYFEEAGLPTDREEVSELWAGSWEDYIATGEQFMSDGPDDVKWVDSPGGVFNAVVNGYEERFYNAAGEVSYKESQGVSDAWDIAMRAVDGEMTTKQAQFTPDWERSVANGDFATISCPPWMLGYIADKSGDAGKGLWDYAAAPQPGNWGGSFLTVTEASQHKEEAVKLIEWLTAPEQQVRLFTERGSFPSSEEAIANSEDEIQGVTHDYFADAPIGELFTQAVDGIPTLIVGPRDQVIQEGLANGLLAADTQGLDGDEAWDATVRSIDNALDD</sequence>
<dbReference type="Gene3D" id="3.40.190.10">
    <property type="entry name" value="Periplasmic binding protein-like II"/>
    <property type="match status" value="1"/>
</dbReference>
<feature type="signal peptide" evidence="1">
    <location>
        <begin position="1"/>
        <end position="28"/>
    </location>
</feature>
<dbReference type="RefSeq" id="WP_168088000.1">
    <property type="nucleotide sequence ID" value="NZ_BHZH01000041.1"/>
</dbReference>
<accession>A0ABX1C7T4</accession>
<evidence type="ECO:0000313" key="3">
    <source>
        <dbReference type="Proteomes" id="UP000727056"/>
    </source>
</evidence>
<feature type="chain" id="PRO_5046364361" evidence="1">
    <location>
        <begin position="29"/>
        <end position="435"/>
    </location>
</feature>
<comment type="caution">
    <text evidence="2">The sequence shown here is derived from an EMBL/GenBank/DDBJ whole genome shotgun (WGS) entry which is preliminary data.</text>
</comment>
<proteinExistence type="predicted"/>
<reference evidence="2 3" key="1">
    <citation type="submission" date="2020-03" db="EMBL/GenBank/DDBJ databases">
        <title>Draft genome of Streptomyces sp. ventii, isolated from the Axial Seamount in the Pacific Ocean, and resequencing of the two type strains Streptomyces lonarensis strain NCL 716 and Streptomyces bohaiensis strain 11A07.</title>
        <authorList>
            <person name="Loughran R.M."/>
            <person name="Pfannmuller K.M."/>
            <person name="Wasson B.J."/>
            <person name="Deadmond M.C."/>
            <person name="Paddock B.E."/>
            <person name="Koyack M.J."/>
            <person name="Gallegos D.A."/>
            <person name="Mitchell E.A."/>
            <person name="Ushijima B."/>
            <person name="Saw J.H."/>
            <person name="Mcphail K.L."/>
            <person name="Videau P."/>
        </authorList>
    </citation>
    <scope>NUCLEOTIDE SEQUENCE [LARGE SCALE GENOMIC DNA]</scope>
    <source>
        <strain evidence="2 3">11A07</strain>
    </source>
</reference>